<accession>C7MLI7</accession>
<sequence>MQHSITGFSATLFADRLHRAHFGIELRLIFASDCASGSQENSGQTTEEGSMCQNGVNTGQYKMMLEQIDDQIAVNRRWAHKLAHLAGDNGYQKTDEVMHQVQELLDEARALMTDAKDALDEDAETLAGVTVNLV</sequence>
<keyword evidence="2" id="KW-1185">Reference proteome</keyword>
<name>C7MLI7_CRYCD</name>
<dbReference type="Proteomes" id="UP000000954">
    <property type="component" value="Chromosome"/>
</dbReference>
<organism evidence="1 2">
    <name type="scientific">Cryptobacterium curtum (strain ATCC 700683 / DSM 15641 / CCUG 43107 / 12-3)</name>
    <dbReference type="NCBI Taxonomy" id="469378"/>
    <lineage>
        <taxon>Bacteria</taxon>
        <taxon>Bacillati</taxon>
        <taxon>Actinomycetota</taxon>
        <taxon>Coriobacteriia</taxon>
        <taxon>Eggerthellales</taxon>
        <taxon>Eggerthellaceae</taxon>
        <taxon>Cryptobacterium</taxon>
    </lineage>
</organism>
<dbReference type="eggNOG" id="ENOG5031U00">
    <property type="taxonomic scope" value="Bacteria"/>
</dbReference>
<dbReference type="AlphaFoldDB" id="C7MLI7"/>
<reference evidence="1 2" key="1">
    <citation type="journal article" date="2009" name="Stand. Genomic Sci.">
        <title>Complete genome sequence of Cryptobacterium curtum type strain (12-3).</title>
        <authorList>
            <person name="Mavrommatis K."/>
            <person name="Pukall R."/>
            <person name="Rohde C."/>
            <person name="Chen F."/>
            <person name="Sims D."/>
            <person name="Brettin T."/>
            <person name="Kuske C."/>
            <person name="Detter J.C."/>
            <person name="Han C."/>
            <person name="Lapidus A."/>
            <person name="Copeland A."/>
            <person name="Glavina Del Rio T."/>
            <person name="Nolan M."/>
            <person name="Lucas S."/>
            <person name="Tice H."/>
            <person name="Cheng J.F."/>
            <person name="Bruce D."/>
            <person name="Goodwin L."/>
            <person name="Pitluck S."/>
            <person name="Ovchinnikova G."/>
            <person name="Pati A."/>
            <person name="Ivanova N."/>
            <person name="Chen A."/>
            <person name="Palaniappan K."/>
            <person name="Chain P."/>
            <person name="D'haeseleer P."/>
            <person name="Goker M."/>
            <person name="Bristow J."/>
            <person name="Eisen J.A."/>
            <person name="Markowitz V."/>
            <person name="Hugenholtz P."/>
            <person name="Rohde M."/>
            <person name="Klenk H.P."/>
            <person name="Kyrpides N.C."/>
        </authorList>
    </citation>
    <scope>NUCLEOTIDE SEQUENCE [LARGE SCALE GENOMIC DNA]</scope>
    <source>
        <strain evidence="2">ATCC 700683 / DSM 15641 / 12-3</strain>
    </source>
</reference>
<dbReference type="EMBL" id="CP001682">
    <property type="protein sequence ID" value="ACU93793.1"/>
    <property type="molecule type" value="Genomic_DNA"/>
</dbReference>
<dbReference type="STRING" id="469378.Ccur_00600"/>
<dbReference type="RefSeq" id="WP_012802482.1">
    <property type="nucleotide sequence ID" value="NC_013170.1"/>
</dbReference>
<protein>
    <submittedName>
        <fullName evidence="1">Uncharacterized protein</fullName>
    </submittedName>
</protein>
<proteinExistence type="predicted"/>
<dbReference type="KEGG" id="ccu:Ccur_00600"/>
<evidence type="ECO:0000313" key="1">
    <source>
        <dbReference type="EMBL" id="ACU93793.1"/>
    </source>
</evidence>
<dbReference type="HOGENOM" id="CLU_1892728_0_0_11"/>
<evidence type="ECO:0000313" key="2">
    <source>
        <dbReference type="Proteomes" id="UP000000954"/>
    </source>
</evidence>
<gene>
    <name evidence="1" type="ordered locus">Ccur_00600</name>
</gene>